<evidence type="ECO:0000313" key="3">
    <source>
        <dbReference type="Proteomes" id="UP001597322"/>
    </source>
</evidence>
<feature type="coiled-coil region" evidence="1">
    <location>
        <begin position="182"/>
        <end position="209"/>
    </location>
</feature>
<dbReference type="EMBL" id="JBHUEQ010000015">
    <property type="protein sequence ID" value="MFD1745371.1"/>
    <property type="molecule type" value="Genomic_DNA"/>
</dbReference>
<keyword evidence="1" id="KW-0175">Coiled coil</keyword>
<dbReference type="PRINTS" id="PR01490">
    <property type="entry name" value="RTXTOXIND"/>
</dbReference>
<proteinExistence type="predicted"/>
<dbReference type="Proteomes" id="UP001597322">
    <property type="component" value="Unassembled WGS sequence"/>
</dbReference>
<protein>
    <submittedName>
        <fullName evidence="2">HlyD family secretion protein</fullName>
    </submittedName>
</protein>
<sequence>MARLASGIVVGAVVLIAAGAAWYGWTSFHKDPLPAGLSATNGRLEATEIDIATKSAGRLAEVVVREGDLVRPGQVLARMDISQLEANKRLAEAELRRAEISVQTARSIVSQREAERKSAAAVIEQRRVQLDSAVKTNARSQQLLKNSTVSQQVADDTEAAEQAARATLASAEASLAAADAGITAAQAQVVDAEAAVDAARARVQSVETEIDDSTLVAPREGRIQYLVAEPGEVLSAGGRVLNLVDLSNVYMTFFLPTSEAGRTRIGTDVRIVLDAAPQLTIPAKVSFVADVAQFTPKTVETEEERQKLTFRIRAQIPQDLLRKYVDYVKTGVPGMAYVKLDPQAQWPEALERNLVK</sequence>
<dbReference type="RefSeq" id="WP_377398926.1">
    <property type="nucleotide sequence ID" value="NZ_JBHUEQ010000015.1"/>
</dbReference>
<dbReference type="Gene3D" id="2.40.50.100">
    <property type="match status" value="1"/>
</dbReference>
<accession>A0ABW4M1T1</accession>
<keyword evidence="3" id="KW-1185">Reference proteome</keyword>
<dbReference type="Gene3D" id="2.40.30.170">
    <property type="match status" value="1"/>
</dbReference>
<reference evidence="3" key="1">
    <citation type="journal article" date="2019" name="Int. J. Syst. Evol. Microbiol.">
        <title>The Global Catalogue of Microorganisms (GCM) 10K type strain sequencing project: providing services to taxonomists for standard genome sequencing and annotation.</title>
        <authorList>
            <consortium name="The Broad Institute Genomics Platform"/>
            <consortium name="The Broad Institute Genome Sequencing Center for Infectious Disease"/>
            <person name="Wu L."/>
            <person name="Ma J."/>
        </authorList>
    </citation>
    <scope>NUCLEOTIDE SEQUENCE [LARGE SCALE GENOMIC DNA]</scope>
    <source>
        <strain evidence="3">CG52</strain>
    </source>
</reference>
<organism evidence="2 3">
    <name type="scientific">Rhizobium helianthi</name>
    <dbReference type="NCBI Taxonomy" id="1132695"/>
    <lineage>
        <taxon>Bacteria</taxon>
        <taxon>Pseudomonadati</taxon>
        <taxon>Pseudomonadota</taxon>
        <taxon>Alphaproteobacteria</taxon>
        <taxon>Hyphomicrobiales</taxon>
        <taxon>Rhizobiaceae</taxon>
        <taxon>Rhizobium/Agrobacterium group</taxon>
        <taxon>Rhizobium</taxon>
    </lineage>
</organism>
<dbReference type="PANTHER" id="PTHR30438">
    <property type="entry name" value="36 KDA ANTIGEN-RELATED"/>
    <property type="match status" value="1"/>
</dbReference>
<evidence type="ECO:0000313" key="2">
    <source>
        <dbReference type="EMBL" id="MFD1745371.1"/>
    </source>
</evidence>
<dbReference type="SUPFAM" id="SSF111369">
    <property type="entry name" value="HlyD-like secretion proteins"/>
    <property type="match status" value="2"/>
</dbReference>
<comment type="caution">
    <text evidence="2">The sequence shown here is derived from an EMBL/GenBank/DDBJ whole genome shotgun (WGS) entry which is preliminary data.</text>
</comment>
<evidence type="ECO:0000256" key="1">
    <source>
        <dbReference type="SAM" id="Coils"/>
    </source>
</evidence>
<dbReference type="Gene3D" id="1.10.287.470">
    <property type="entry name" value="Helix hairpin bin"/>
    <property type="match status" value="1"/>
</dbReference>
<name>A0ABW4M1T1_9HYPH</name>
<gene>
    <name evidence="2" type="ORF">ACFSE1_07870</name>
</gene>
<dbReference type="PANTHER" id="PTHR30438:SF2">
    <property type="entry name" value="MEMBRANE PROTEIN"/>
    <property type="match status" value="1"/>
</dbReference>